<dbReference type="InterPro" id="IPR036388">
    <property type="entry name" value="WH-like_DNA-bd_sf"/>
</dbReference>
<dbReference type="PROSITE" id="PS50931">
    <property type="entry name" value="HTH_LYSR"/>
    <property type="match status" value="1"/>
</dbReference>
<dbReference type="PRINTS" id="PR00039">
    <property type="entry name" value="HTHLYSR"/>
</dbReference>
<dbReference type="OrthoDB" id="9785745at2"/>
<evidence type="ECO:0000259" key="5">
    <source>
        <dbReference type="PROSITE" id="PS50931"/>
    </source>
</evidence>
<evidence type="ECO:0000256" key="4">
    <source>
        <dbReference type="ARBA" id="ARBA00023163"/>
    </source>
</evidence>
<dbReference type="Gene3D" id="3.40.190.290">
    <property type="match status" value="1"/>
</dbReference>
<evidence type="ECO:0000256" key="1">
    <source>
        <dbReference type="ARBA" id="ARBA00009437"/>
    </source>
</evidence>
<evidence type="ECO:0000313" key="6">
    <source>
        <dbReference type="EMBL" id="PLR84905.1"/>
    </source>
</evidence>
<dbReference type="SUPFAM" id="SSF46785">
    <property type="entry name" value="Winged helix' DNA-binding domain"/>
    <property type="match status" value="1"/>
</dbReference>
<dbReference type="AlphaFoldDB" id="A0A2N5GQ12"/>
<keyword evidence="4" id="KW-0804">Transcription</keyword>
<comment type="caution">
    <text evidence="6">The sequence shown here is derived from an EMBL/GenBank/DDBJ whole genome shotgun (WGS) entry which is preliminary data.</text>
</comment>
<dbReference type="InterPro" id="IPR000847">
    <property type="entry name" value="LysR_HTH_N"/>
</dbReference>
<keyword evidence="9" id="KW-1185">Reference proteome</keyword>
<dbReference type="GO" id="GO:0003700">
    <property type="term" value="F:DNA-binding transcription factor activity"/>
    <property type="evidence" value="ECO:0007669"/>
    <property type="project" value="InterPro"/>
</dbReference>
<gene>
    <name evidence="6" type="ORF">CU635_05285</name>
    <name evidence="7" type="ORF">CVD25_13530</name>
</gene>
<evidence type="ECO:0000313" key="8">
    <source>
        <dbReference type="Proteomes" id="UP000234951"/>
    </source>
</evidence>
<sequence>MEFHQLKTFYYVAIYLNFSKAAEKISLSQPAVSRQIEVLESHYKLPLFNRAGRKVELTDAGRRLLQYAEQILLLAEETEKAMHSLNNLEAGEINLGSGTTIGNYLLPSLVVEFQQKYPNIIINLMIDKTDSIIEKLKKGDLDVAIVAKTMSYPEFNYKALLNDEIILIGGSGYENNSNDIKYLKQLSNETFLLRRQGSNTRENTDSFFKEHNFSPNRIIEFDTNEAIKQAIIKGYGIGFLSKHVTKYEVDLKLLEPFQLKDRCKRNFSLIFPKGKFTSPILLIFSSFLKKNIYKL</sequence>
<dbReference type="Pfam" id="PF03466">
    <property type="entry name" value="LysR_substrate"/>
    <property type="match status" value="1"/>
</dbReference>
<dbReference type="PANTHER" id="PTHR30126:SF40">
    <property type="entry name" value="HTH-TYPE TRANSCRIPTIONAL REGULATOR GLTR"/>
    <property type="match status" value="1"/>
</dbReference>
<dbReference type="InterPro" id="IPR036390">
    <property type="entry name" value="WH_DNA-bd_sf"/>
</dbReference>
<evidence type="ECO:0000256" key="3">
    <source>
        <dbReference type="ARBA" id="ARBA00023125"/>
    </source>
</evidence>
<dbReference type="EMBL" id="PGVD01000036">
    <property type="protein sequence ID" value="PLR95807.1"/>
    <property type="molecule type" value="Genomic_DNA"/>
</dbReference>
<keyword evidence="2" id="KW-0805">Transcription regulation</keyword>
<dbReference type="Gene3D" id="1.10.10.10">
    <property type="entry name" value="Winged helix-like DNA-binding domain superfamily/Winged helix DNA-binding domain"/>
    <property type="match status" value="1"/>
</dbReference>
<evidence type="ECO:0000313" key="9">
    <source>
        <dbReference type="Proteomes" id="UP000235114"/>
    </source>
</evidence>
<accession>A0A2N5GQ12</accession>
<dbReference type="Proteomes" id="UP000234951">
    <property type="component" value="Unassembled WGS sequence"/>
</dbReference>
<reference evidence="7 9" key="2">
    <citation type="submission" date="2017-12" db="EMBL/GenBank/DDBJ databases">
        <title>Comparative Functional Genomics of Dry Heat Resistant strains isolated from the Viking Spacecraft.</title>
        <authorList>
            <person name="Seuylemezian A."/>
            <person name="Cooper K."/>
            <person name="Vaishampayan P."/>
        </authorList>
    </citation>
    <scope>NUCLEOTIDE SEQUENCE [LARGE SCALE GENOMIC DNA]</scope>
    <source>
        <strain evidence="7 9">ATCC 29669</strain>
    </source>
</reference>
<keyword evidence="3" id="KW-0238">DNA-binding</keyword>
<organism evidence="6 8">
    <name type="scientific">Bacillus canaveralius</name>
    <dbReference type="NCBI Taxonomy" id="1403243"/>
    <lineage>
        <taxon>Bacteria</taxon>
        <taxon>Bacillati</taxon>
        <taxon>Bacillota</taxon>
        <taxon>Bacilli</taxon>
        <taxon>Bacillales</taxon>
        <taxon>Bacillaceae</taxon>
        <taxon>Bacillus</taxon>
    </lineage>
</organism>
<name>A0A2N5GQ12_9BACI</name>
<comment type="similarity">
    <text evidence="1">Belongs to the LysR transcriptional regulatory family.</text>
</comment>
<dbReference type="GO" id="GO:0000976">
    <property type="term" value="F:transcription cis-regulatory region binding"/>
    <property type="evidence" value="ECO:0007669"/>
    <property type="project" value="TreeGrafter"/>
</dbReference>
<evidence type="ECO:0000256" key="2">
    <source>
        <dbReference type="ARBA" id="ARBA00023015"/>
    </source>
</evidence>
<proteinExistence type="inferred from homology"/>
<dbReference type="SUPFAM" id="SSF53850">
    <property type="entry name" value="Periplasmic binding protein-like II"/>
    <property type="match status" value="1"/>
</dbReference>
<dbReference type="PANTHER" id="PTHR30126">
    <property type="entry name" value="HTH-TYPE TRANSCRIPTIONAL REGULATOR"/>
    <property type="match status" value="1"/>
</dbReference>
<dbReference type="Proteomes" id="UP000235114">
    <property type="component" value="Unassembled WGS sequence"/>
</dbReference>
<dbReference type="FunFam" id="1.10.10.10:FF:000001">
    <property type="entry name" value="LysR family transcriptional regulator"/>
    <property type="match status" value="1"/>
</dbReference>
<dbReference type="InterPro" id="IPR005119">
    <property type="entry name" value="LysR_subst-bd"/>
</dbReference>
<dbReference type="EMBL" id="PGVA01000010">
    <property type="protein sequence ID" value="PLR84905.1"/>
    <property type="molecule type" value="Genomic_DNA"/>
</dbReference>
<evidence type="ECO:0000313" key="7">
    <source>
        <dbReference type="EMBL" id="PLR95807.1"/>
    </source>
</evidence>
<dbReference type="Pfam" id="PF00126">
    <property type="entry name" value="HTH_1"/>
    <property type="match status" value="1"/>
</dbReference>
<reference evidence="6 8" key="1">
    <citation type="submission" date="2017-11" db="EMBL/GenBank/DDBJ databases">
        <title>Comparitive Functional Genomics of Dry Heat Resistant strains isolated from the Viking Spacecraft.</title>
        <authorList>
            <person name="Seuylemezian A."/>
            <person name="Cooper K."/>
            <person name="Vaishampayan P."/>
        </authorList>
    </citation>
    <scope>NUCLEOTIDE SEQUENCE [LARGE SCALE GENOMIC DNA]</scope>
    <source>
        <strain evidence="6 8">M4.6</strain>
    </source>
</reference>
<protein>
    <recommendedName>
        <fullName evidence="5">HTH lysR-type domain-containing protein</fullName>
    </recommendedName>
</protein>
<dbReference type="RefSeq" id="WP_101576140.1">
    <property type="nucleotide sequence ID" value="NZ_PGVA01000010.1"/>
</dbReference>
<feature type="domain" description="HTH lysR-type" evidence="5">
    <location>
        <begin position="1"/>
        <end position="58"/>
    </location>
</feature>